<proteinExistence type="predicted"/>
<accession>A0A4C1SGW0</accession>
<dbReference type="InterPro" id="IPR018253">
    <property type="entry name" value="DnaJ_domain_CS"/>
</dbReference>
<sequence length="196" mass="22980">MQRYSSGGHCLEIRKYSKTNQTLRSELSGNDVLRRHENDENLRRIFCLIGEAYEVLVDHKLRAIYDQYGEEGLKRCPWPPSLDSPLEPYVYQETLSVPHGGGQLFEERSHVLFTCRQALHILSNLRTGFYWRTILNRDWLKLSPCVSRFRDFQASNLEAHRDSWIQVERVSEHYILKPSGPKVFSTKHMVIFALGR</sequence>
<dbReference type="OrthoDB" id="550424at2759"/>
<dbReference type="AlphaFoldDB" id="A0A4C1SGW0"/>
<dbReference type="PROSITE" id="PS00636">
    <property type="entry name" value="DNAJ_1"/>
    <property type="match status" value="1"/>
</dbReference>
<gene>
    <name evidence="1" type="ORF">EVAR_102165_1</name>
</gene>
<evidence type="ECO:0000313" key="1">
    <source>
        <dbReference type="EMBL" id="GBP01372.1"/>
    </source>
</evidence>
<dbReference type="InterPro" id="IPR036869">
    <property type="entry name" value="J_dom_sf"/>
</dbReference>
<reference evidence="1 2" key="1">
    <citation type="journal article" date="2019" name="Commun. Biol.">
        <title>The bagworm genome reveals a unique fibroin gene that provides high tensile strength.</title>
        <authorList>
            <person name="Kono N."/>
            <person name="Nakamura H."/>
            <person name="Ohtoshi R."/>
            <person name="Tomita M."/>
            <person name="Numata K."/>
            <person name="Arakawa K."/>
        </authorList>
    </citation>
    <scope>NUCLEOTIDE SEQUENCE [LARGE SCALE GENOMIC DNA]</scope>
</reference>
<dbReference type="Gene3D" id="1.10.287.110">
    <property type="entry name" value="DnaJ domain"/>
    <property type="match status" value="1"/>
</dbReference>
<evidence type="ECO:0000313" key="2">
    <source>
        <dbReference type="Proteomes" id="UP000299102"/>
    </source>
</evidence>
<name>A0A4C1SGW0_EUMVA</name>
<keyword evidence="2" id="KW-1185">Reference proteome</keyword>
<dbReference type="Proteomes" id="UP000299102">
    <property type="component" value="Unassembled WGS sequence"/>
</dbReference>
<dbReference type="EMBL" id="BGZK01003443">
    <property type="protein sequence ID" value="GBP01372.1"/>
    <property type="molecule type" value="Genomic_DNA"/>
</dbReference>
<protein>
    <recommendedName>
        <fullName evidence="3">J domain-containing protein</fullName>
    </recommendedName>
</protein>
<comment type="caution">
    <text evidence="1">The sequence shown here is derived from an EMBL/GenBank/DDBJ whole genome shotgun (WGS) entry which is preliminary data.</text>
</comment>
<organism evidence="1 2">
    <name type="scientific">Eumeta variegata</name>
    <name type="common">Bagworm moth</name>
    <name type="synonym">Eumeta japonica</name>
    <dbReference type="NCBI Taxonomy" id="151549"/>
    <lineage>
        <taxon>Eukaryota</taxon>
        <taxon>Metazoa</taxon>
        <taxon>Ecdysozoa</taxon>
        <taxon>Arthropoda</taxon>
        <taxon>Hexapoda</taxon>
        <taxon>Insecta</taxon>
        <taxon>Pterygota</taxon>
        <taxon>Neoptera</taxon>
        <taxon>Endopterygota</taxon>
        <taxon>Lepidoptera</taxon>
        <taxon>Glossata</taxon>
        <taxon>Ditrysia</taxon>
        <taxon>Tineoidea</taxon>
        <taxon>Psychidae</taxon>
        <taxon>Oiketicinae</taxon>
        <taxon>Eumeta</taxon>
    </lineage>
</organism>
<dbReference type="SUPFAM" id="SSF46565">
    <property type="entry name" value="Chaperone J-domain"/>
    <property type="match status" value="1"/>
</dbReference>
<evidence type="ECO:0008006" key="3">
    <source>
        <dbReference type="Google" id="ProtNLM"/>
    </source>
</evidence>